<sequence length="47" mass="5434">MVNRLTHCEPERVTIGVLGNQDLHEQTLVTLRLLLYNRSCVFGAFIY</sequence>
<dbReference type="AlphaFoldDB" id="A0A1H8GHA4"/>
<evidence type="ECO:0000313" key="2">
    <source>
        <dbReference type="Proteomes" id="UP000199300"/>
    </source>
</evidence>
<dbReference type="STRING" id="872970.SAMN04488134_10169"/>
<organism evidence="1 2">
    <name type="scientific">Amphibacillus marinus</name>
    <dbReference type="NCBI Taxonomy" id="872970"/>
    <lineage>
        <taxon>Bacteria</taxon>
        <taxon>Bacillati</taxon>
        <taxon>Bacillota</taxon>
        <taxon>Bacilli</taxon>
        <taxon>Bacillales</taxon>
        <taxon>Bacillaceae</taxon>
        <taxon>Amphibacillus</taxon>
    </lineage>
</organism>
<reference evidence="1 2" key="1">
    <citation type="submission" date="2016-10" db="EMBL/GenBank/DDBJ databases">
        <authorList>
            <person name="de Groot N.N."/>
        </authorList>
    </citation>
    <scope>NUCLEOTIDE SEQUENCE [LARGE SCALE GENOMIC DNA]</scope>
    <source>
        <strain evidence="1 2">CGMCC 1.10434</strain>
    </source>
</reference>
<proteinExistence type="predicted"/>
<gene>
    <name evidence="1" type="ORF">SAMN04488134_10169</name>
</gene>
<dbReference type="Proteomes" id="UP000199300">
    <property type="component" value="Unassembled WGS sequence"/>
</dbReference>
<evidence type="ECO:0000313" key="1">
    <source>
        <dbReference type="EMBL" id="SEN43353.1"/>
    </source>
</evidence>
<protein>
    <submittedName>
        <fullName evidence="1">Uncharacterized protein</fullName>
    </submittedName>
</protein>
<dbReference type="EMBL" id="FODJ01000001">
    <property type="protein sequence ID" value="SEN43353.1"/>
    <property type="molecule type" value="Genomic_DNA"/>
</dbReference>
<name>A0A1H8GHA4_9BACI</name>
<accession>A0A1H8GHA4</accession>
<keyword evidence="2" id="KW-1185">Reference proteome</keyword>